<evidence type="ECO:0000256" key="19">
    <source>
        <dbReference type="PIRNR" id="PIRNR017184"/>
    </source>
</evidence>
<feature type="binding site" evidence="18">
    <location>
        <begin position="62"/>
        <end position="66"/>
    </location>
    <ligand>
        <name>(6S)-NADPHX</name>
        <dbReference type="ChEBI" id="CHEBI:64076"/>
    </ligand>
</feature>
<dbReference type="GO" id="GO:0052855">
    <property type="term" value="F:ADP-dependent NAD(P)H-hydrate dehydratase activity"/>
    <property type="evidence" value="ECO:0007669"/>
    <property type="project" value="UniProtKB-UniRule"/>
</dbReference>
<dbReference type="PROSITE" id="PS51383">
    <property type="entry name" value="YJEF_C_3"/>
    <property type="match status" value="1"/>
</dbReference>
<comment type="cofactor">
    <cofactor evidence="17">
        <name>Mg(2+)</name>
        <dbReference type="ChEBI" id="CHEBI:18420"/>
    </cofactor>
</comment>
<evidence type="ECO:0000256" key="18">
    <source>
        <dbReference type="HAMAP-Rule" id="MF_01966"/>
    </source>
</evidence>
<feature type="binding site" evidence="17">
    <location>
        <position position="480"/>
    </location>
    <ligand>
        <name>AMP</name>
        <dbReference type="ChEBI" id="CHEBI:456215"/>
    </ligand>
</feature>
<comment type="subunit">
    <text evidence="17">Homotetramer.</text>
</comment>
<dbReference type="Proteomes" id="UP000050430">
    <property type="component" value="Unassembled WGS sequence"/>
</dbReference>
<evidence type="ECO:0000256" key="16">
    <source>
        <dbReference type="ARBA" id="ARBA00049209"/>
    </source>
</evidence>
<dbReference type="Gene3D" id="3.40.1190.20">
    <property type="match status" value="1"/>
</dbReference>
<evidence type="ECO:0000256" key="15">
    <source>
        <dbReference type="ARBA" id="ARBA00048238"/>
    </source>
</evidence>
<keyword evidence="11 18" id="KW-0413">Isomerase</keyword>
<dbReference type="PIRSF" id="PIRSF017184">
    <property type="entry name" value="Nnr"/>
    <property type="match status" value="1"/>
</dbReference>
<evidence type="ECO:0000256" key="6">
    <source>
        <dbReference type="ARBA" id="ARBA00022741"/>
    </source>
</evidence>
<dbReference type="InterPro" id="IPR029056">
    <property type="entry name" value="Ribokinase-like"/>
</dbReference>
<keyword evidence="7 17" id="KW-0067">ATP-binding</keyword>
<evidence type="ECO:0000256" key="12">
    <source>
        <dbReference type="ARBA" id="ARBA00023239"/>
    </source>
</evidence>
<feature type="domain" description="YjeF N-terminal" evidence="21">
    <location>
        <begin position="9"/>
        <end position="222"/>
    </location>
</feature>
<keyword evidence="6 17" id="KW-0547">Nucleotide-binding</keyword>
<evidence type="ECO:0000256" key="8">
    <source>
        <dbReference type="ARBA" id="ARBA00022857"/>
    </source>
</evidence>
<comment type="catalytic activity">
    <reaction evidence="2 18 19">
        <text>(6R)-NADPHX = (6S)-NADPHX</text>
        <dbReference type="Rhea" id="RHEA:32227"/>
        <dbReference type="ChEBI" id="CHEBI:64076"/>
        <dbReference type="ChEBI" id="CHEBI:64077"/>
        <dbReference type="EC" id="5.1.99.6"/>
    </reaction>
</comment>
<protein>
    <recommendedName>
        <fullName evidence="19">Bifunctional NAD(P)H-hydrate repair enzyme</fullName>
    </recommendedName>
    <alternativeName>
        <fullName evidence="19">Nicotinamide nucleotide repair protein</fullName>
    </alternativeName>
    <domain>
        <recommendedName>
            <fullName evidence="19">ADP-dependent (S)-NAD(P)H-hydrate dehydratase</fullName>
            <ecNumber evidence="19">4.2.1.136</ecNumber>
        </recommendedName>
        <alternativeName>
            <fullName evidence="19">ADP-dependent NAD(P)HX dehydratase</fullName>
        </alternativeName>
    </domain>
    <domain>
        <recommendedName>
            <fullName evidence="19">NAD(P)H-hydrate epimerase</fullName>
            <ecNumber evidence="19">5.1.99.6</ecNumber>
        </recommendedName>
    </domain>
</protein>
<evidence type="ECO:0000256" key="1">
    <source>
        <dbReference type="ARBA" id="ARBA00000013"/>
    </source>
</evidence>
<comment type="catalytic activity">
    <reaction evidence="16 17 19">
        <text>(6S)-NADPHX + ADP = AMP + phosphate + NADPH + H(+)</text>
        <dbReference type="Rhea" id="RHEA:32235"/>
        <dbReference type="ChEBI" id="CHEBI:15378"/>
        <dbReference type="ChEBI" id="CHEBI:43474"/>
        <dbReference type="ChEBI" id="CHEBI:57783"/>
        <dbReference type="ChEBI" id="CHEBI:64076"/>
        <dbReference type="ChEBI" id="CHEBI:456215"/>
        <dbReference type="ChEBI" id="CHEBI:456216"/>
        <dbReference type="EC" id="4.2.1.136"/>
    </reaction>
</comment>
<dbReference type="InterPro" id="IPR004443">
    <property type="entry name" value="YjeF_N_dom"/>
</dbReference>
<organism evidence="22 23">
    <name type="scientific">Leptolinea tardivitalis</name>
    <dbReference type="NCBI Taxonomy" id="229920"/>
    <lineage>
        <taxon>Bacteria</taxon>
        <taxon>Bacillati</taxon>
        <taxon>Chloroflexota</taxon>
        <taxon>Anaerolineae</taxon>
        <taxon>Anaerolineales</taxon>
        <taxon>Anaerolineaceae</taxon>
        <taxon>Leptolinea</taxon>
    </lineage>
</organism>
<comment type="function">
    <text evidence="18">Catalyzes the epimerization of the S- and R-forms of NAD(P)HX, a damaged form of NAD(P)H that is a result of enzymatic or heat-dependent hydration. This is a prerequisite for the S-specific NAD(P)H-hydrate dehydratase to allow the repair of both epimers of NAD(P)HX.</text>
</comment>
<dbReference type="AlphaFoldDB" id="A0A0P6X9D3"/>
<evidence type="ECO:0000256" key="14">
    <source>
        <dbReference type="ARBA" id="ARBA00025153"/>
    </source>
</evidence>
<keyword evidence="5 18" id="KW-0479">Metal-binding</keyword>
<comment type="function">
    <text evidence="14 19">Bifunctional enzyme that catalyzes the epimerization of the S- and R-forms of NAD(P)HX and the dehydration of the S-form of NAD(P)HX at the expense of ADP, which is converted to AMP. This allows the repair of both epimers of NAD(P)HX, a damaged form of NAD(P)H that is a result of enzymatic or heat-dependent hydration.</text>
</comment>
<comment type="catalytic activity">
    <reaction evidence="1 18 19">
        <text>(6R)-NADHX = (6S)-NADHX</text>
        <dbReference type="Rhea" id="RHEA:32215"/>
        <dbReference type="ChEBI" id="CHEBI:64074"/>
        <dbReference type="ChEBI" id="CHEBI:64075"/>
        <dbReference type="EC" id="5.1.99.6"/>
    </reaction>
</comment>
<proteinExistence type="inferred from homology"/>
<sequence length="545" mass="58170">MLITTVEQMRALEKKANELGHTYETMMEMAGTGIASFIDTRFYMEYEEDAERSIIGLVGSGNNGGDTLIALRELQSKGWTTRAYLIKERDEADPLTTGYTEAGGTLVKHSEDPKFSTLKKWCSEAQFLLDGVLGTGAHLPLDESIRSLLKAVNKYAEGLVILGVDCPSGIDCSTGEVAAETLHCDYTLSMAAVKSGLLTFPAFEYCGNLVNIPIGFEKHLPSWEEGLHEIITPLKMAGLLPKRPLDSHKGTFGTAMIVAGSINYTGTVLLASEAAYRSGVGLVRAAIPGMIHTAIAGAIPEVTWLLLPHEAGVIAESGVEVIQKHMDKVSAMLIGPGLETEETTRHFLTRLLSPSGKKGKGSVIGFVPTEPEDVKPKSNQTLPPLVIDADALRILADIPEWWKMLPANCILTPHPGEMSALTGLSVKEIQEKRLDLALHFAKEWNQIVILKGALTVVASPDGHAYISTCANPSLARAGSGDLLAGLITGFLAQGVKPVAAAQLGVWIHGNCGDLASEDVDAAAILPSDLIAQIPTSLSILRGLLP</sequence>
<dbReference type="EMBL" id="LGCK01000010">
    <property type="protein sequence ID" value="KPL71787.1"/>
    <property type="molecule type" value="Genomic_DNA"/>
</dbReference>
<comment type="similarity">
    <text evidence="4 19">In the C-terminal section; belongs to the NnrD/CARKD family.</text>
</comment>
<dbReference type="CDD" id="cd01171">
    <property type="entry name" value="YXKO-related"/>
    <property type="match status" value="1"/>
</dbReference>
<dbReference type="GO" id="GO:0046872">
    <property type="term" value="F:metal ion binding"/>
    <property type="evidence" value="ECO:0007669"/>
    <property type="project" value="UniProtKB-UniRule"/>
</dbReference>
<dbReference type="InterPro" id="IPR036652">
    <property type="entry name" value="YjeF_N_dom_sf"/>
</dbReference>
<evidence type="ECO:0000256" key="2">
    <source>
        <dbReference type="ARBA" id="ARBA00000909"/>
    </source>
</evidence>
<evidence type="ECO:0000256" key="4">
    <source>
        <dbReference type="ARBA" id="ARBA00009524"/>
    </source>
</evidence>
<evidence type="ECO:0000256" key="11">
    <source>
        <dbReference type="ARBA" id="ARBA00023235"/>
    </source>
</evidence>
<comment type="caution">
    <text evidence="17">Lacks conserved residue(s) required for the propagation of feature annotation.</text>
</comment>
<evidence type="ECO:0000256" key="17">
    <source>
        <dbReference type="HAMAP-Rule" id="MF_01965"/>
    </source>
</evidence>
<dbReference type="OrthoDB" id="9806925at2"/>
<dbReference type="SUPFAM" id="SSF53613">
    <property type="entry name" value="Ribokinase-like"/>
    <property type="match status" value="1"/>
</dbReference>
<dbReference type="InterPro" id="IPR000631">
    <property type="entry name" value="CARKD"/>
</dbReference>
<accession>A0A0P6X9D3</accession>
<dbReference type="Gene3D" id="3.40.50.10260">
    <property type="entry name" value="YjeF N-terminal domain"/>
    <property type="match status" value="1"/>
</dbReference>
<comment type="similarity">
    <text evidence="17">Belongs to the NnrD/CARKD family.</text>
</comment>
<comment type="catalytic activity">
    <reaction evidence="15 17 19">
        <text>(6S)-NADHX + ADP = AMP + phosphate + NADH + H(+)</text>
        <dbReference type="Rhea" id="RHEA:32223"/>
        <dbReference type="ChEBI" id="CHEBI:15378"/>
        <dbReference type="ChEBI" id="CHEBI:43474"/>
        <dbReference type="ChEBI" id="CHEBI:57945"/>
        <dbReference type="ChEBI" id="CHEBI:64074"/>
        <dbReference type="ChEBI" id="CHEBI:456215"/>
        <dbReference type="ChEBI" id="CHEBI:456216"/>
        <dbReference type="EC" id="4.2.1.136"/>
    </reaction>
</comment>
<dbReference type="InterPro" id="IPR030677">
    <property type="entry name" value="Nnr"/>
</dbReference>
<evidence type="ECO:0000256" key="10">
    <source>
        <dbReference type="ARBA" id="ARBA00023027"/>
    </source>
</evidence>
<dbReference type="PANTHER" id="PTHR12592">
    <property type="entry name" value="ATP-DEPENDENT (S)-NAD(P)H-HYDRATE DEHYDRATASE FAMILY MEMBER"/>
    <property type="match status" value="1"/>
</dbReference>
<keyword evidence="10 17" id="KW-0520">NAD</keyword>
<feature type="binding site" evidence="17">
    <location>
        <position position="337"/>
    </location>
    <ligand>
        <name>(6S)-NADPHX</name>
        <dbReference type="ChEBI" id="CHEBI:64076"/>
    </ligand>
</feature>
<comment type="cofactor">
    <cofactor evidence="18 19">
        <name>K(+)</name>
        <dbReference type="ChEBI" id="CHEBI:29103"/>
    </cofactor>
    <text evidence="18 19">Binds 1 potassium ion per subunit.</text>
</comment>
<feature type="binding site" evidence="18">
    <location>
        <position position="130"/>
    </location>
    <ligand>
        <name>K(+)</name>
        <dbReference type="ChEBI" id="CHEBI:29103"/>
    </ligand>
</feature>
<dbReference type="EC" id="4.2.1.136" evidence="19"/>
<comment type="similarity">
    <text evidence="18">Belongs to the NnrE/AIBP family.</text>
</comment>
<evidence type="ECO:0000259" key="21">
    <source>
        <dbReference type="PROSITE" id="PS51385"/>
    </source>
</evidence>
<gene>
    <name evidence="18" type="primary">nnrE</name>
    <name evidence="17" type="synonym">nnrD</name>
    <name evidence="22" type="ORF">ADM99_10150</name>
</gene>
<dbReference type="PATRIC" id="fig|229920.5.peg.1939"/>
<evidence type="ECO:0000313" key="22">
    <source>
        <dbReference type="EMBL" id="KPL71787.1"/>
    </source>
</evidence>
<dbReference type="GO" id="GO:0052856">
    <property type="term" value="F:NAD(P)HX epimerase activity"/>
    <property type="evidence" value="ECO:0007669"/>
    <property type="project" value="UniProtKB-UniRule"/>
</dbReference>
<dbReference type="SUPFAM" id="SSF64153">
    <property type="entry name" value="YjeF N-terminal domain-like"/>
    <property type="match status" value="1"/>
</dbReference>
<feature type="binding site" evidence="17">
    <location>
        <position position="481"/>
    </location>
    <ligand>
        <name>(6S)-NADPHX</name>
        <dbReference type="ChEBI" id="CHEBI:64076"/>
    </ligand>
</feature>
<dbReference type="NCBIfam" id="TIGR00196">
    <property type="entry name" value="yjeF_cterm"/>
    <property type="match status" value="1"/>
</dbReference>
<keyword evidence="9 18" id="KW-0630">Potassium</keyword>
<dbReference type="RefSeq" id="WP_062420416.1">
    <property type="nucleotide sequence ID" value="NZ_BBYA01000002.1"/>
</dbReference>
<evidence type="ECO:0000256" key="3">
    <source>
        <dbReference type="ARBA" id="ARBA00006001"/>
    </source>
</evidence>
<dbReference type="Pfam" id="PF01256">
    <property type="entry name" value="Carb_kinase"/>
    <property type="match status" value="2"/>
</dbReference>
<name>A0A0P6X9D3_9CHLR</name>
<dbReference type="HAMAP" id="MF_01966">
    <property type="entry name" value="NADHX_epimerase"/>
    <property type="match status" value="1"/>
</dbReference>
<evidence type="ECO:0000256" key="9">
    <source>
        <dbReference type="ARBA" id="ARBA00022958"/>
    </source>
</evidence>
<dbReference type="GO" id="GO:0005524">
    <property type="term" value="F:ATP binding"/>
    <property type="evidence" value="ECO:0007669"/>
    <property type="project" value="UniProtKB-UniRule"/>
</dbReference>
<comment type="caution">
    <text evidence="22">The sequence shown here is derived from an EMBL/GenBank/DDBJ whole genome shotgun (WGS) entry which is preliminary data.</text>
</comment>
<feature type="binding site" evidence="18">
    <location>
        <begin position="134"/>
        <end position="140"/>
    </location>
    <ligand>
        <name>(6S)-NADPHX</name>
        <dbReference type="ChEBI" id="CHEBI:64076"/>
    </ligand>
</feature>
<dbReference type="Pfam" id="PF03853">
    <property type="entry name" value="YjeF_N"/>
    <property type="match status" value="1"/>
</dbReference>
<feature type="binding site" evidence="18">
    <location>
        <position position="63"/>
    </location>
    <ligand>
        <name>K(+)</name>
        <dbReference type="ChEBI" id="CHEBI:29103"/>
    </ligand>
</feature>
<comment type="similarity">
    <text evidence="3 19">In the N-terminal section; belongs to the NnrE/AIBP family.</text>
</comment>
<comment type="function">
    <text evidence="17">Catalyzes the dehydration of the S-form of NAD(P)HX at the expense of ADP, which is converted to AMP. Together with NAD(P)HX epimerase, which catalyzes the epimerization of the S- and R-forms, the enzyme allows the repair of both epimers of NAD(P)HX, a damaged form of NAD(P)H that is a result of enzymatic or heat-dependent hydration.</text>
</comment>
<evidence type="ECO:0000313" key="23">
    <source>
        <dbReference type="Proteomes" id="UP000050430"/>
    </source>
</evidence>
<feature type="binding site" evidence="17">
    <location>
        <position position="414"/>
    </location>
    <ligand>
        <name>(6S)-NADPHX</name>
        <dbReference type="ChEBI" id="CHEBI:64076"/>
    </ligand>
</feature>
<keyword evidence="13" id="KW-0511">Multifunctional enzyme</keyword>
<dbReference type="PROSITE" id="PS51385">
    <property type="entry name" value="YJEF_N"/>
    <property type="match status" value="1"/>
</dbReference>
<keyword evidence="8 17" id="KW-0521">NADP</keyword>
<dbReference type="HAMAP" id="MF_01965">
    <property type="entry name" value="NADHX_dehydratase"/>
    <property type="match status" value="1"/>
</dbReference>
<dbReference type="PANTHER" id="PTHR12592:SF0">
    <property type="entry name" value="ATP-DEPENDENT (S)-NAD(P)H-HYDRATE DEHYDRATASE"/>
    <property type="match status" value="1"/>
</dbReference>
<feature type="binding site" evidence="17">
    <location>
        <begin position="451"/>
        <end position="455"/>
    </location>
    <ligand>
        <name>AMP</name>
        <dbReference type="ChEBI" id="CHEBI:456215"/>
    </ligand>
</feature>
<dbReference type="NCBIfam" id="TIGR00197">
    <property type="entry name" value="yjeF_nterm"/>
    <property type="match status" value="1"/>
</dbReference>
<evidence type="ECO:0000256" key="5">
    <source>
        <dbReference type="ARBA" id="ARBA00022723"/>
    </source>
</evidence>
<keyword evidence="23" id="KW-1185">Reference proteome</keyword>
<dbReference type="EC" id="5.1.99.6" evidence="19"/>
<feature type="binding site" evidence="18">
    <location>
        <position position="168"/>
    </location>
    <ligand>
        <name>K(+)</name>
        <dbReference type="ChEBI" id="CHEBI:29103"/>
    </ligand>
</feature>
<feature type="domain" description="YjeF C-terminal" evidence="20">
    <location>
        <begin position="232"/>
        <end position="540"/>
    </location>
</feature>
<dbReference type="STRING" id="229920.ADM99_10150"/>
<keyword evidence="12 17" id="KW-0456">Lyase</keyword>
<dbReference type="GO" id="GO:0110051">
    <property type="term" value="P:metabolite repair"/>
    <property type="evidence" value="ECO:0007669"/>
    <property type="project" value="TreeGrafter"/>
</dbReference>
<evidence type="ECO:0000256" key="13">
    <source>
        <dbReference type="ARBA" id="ARBA00023268"/>
    </source>
</evidence>
<dbReference type="GO" id="GO:0046496">
    <property type="term" value="P:nicotinamide nucleotide metabolic process"/>
    <property type="evidence" value="ECO:0007669"/>
    <property type="project" value="UniProtKB-UniRule"/>
</dbReference>
<evidence type="ECO:0000259" key="20">
    <source>
        <dbReference type="PROSITE" id="PS51383"/>
    </source>
</evidence>
<reference evidence="22 23" key="1">
    <citation type="submission" date="2015-07" db="EMBL/GenBank/DDBJ databases">
        <title>Genome sequence of Leptolinea tardivitalis DSM 16556.</title>
        <authorList>
            <person name="Hemp J."/>
            <person name="Ward L.M."/>
            <person name="Pace L.A."/>
            <person name="Fischer W.W."/>
        </authorList>
    </citation>
    <scope>NUCLEOTIDE SEQUENCE [LARGE SCALE GENOMIC DNA]</scope>
    <source>
        <strain evidence="22 23">YMTK-2</strain>
    </source>
</reference>
<evidence type="ECO:0000256" key="7">
    <source>
        <dbReference type="ARBA" id="ARBA00022840"/>
    </source>
</evidence>
<feature type="binding site" evidence="18">
    <location>
        <position position="165"/>
    </location>
    <ligand>
        <name>(6S)-NADPHX</name>
        <dbReference type="ChEBI" id="CHEBI:64076"/>
    </ligand>
</feature>